<dbReference type="EMBL" id="FOCV01000008">
    <property type="protein sequence ID" value="SEN85809.1"/>
    <property type="molecule type" value="Genomic_DNA"/>
</dbReference>
<dbReference type="STRING" id="501024.RTCCBAU85039_2347"/>
<reference evidence="2 4" key="1">
    <citation type="submission" date="2016-10" db="EMBL/GenBank/DDBJ databases">
        <authorList>
            <person name="Varghese N."/>
            <person name="Submissions S."/>
        </authorList>
    </citation>
    <scope>NUCLEOTIDE SEQUENCE [LARGE SCALE GENOMIC DNA]</scope>
    <source>
        <strain evidence="2 4">CGMCC 1.7071</strain>
    </source>
</reference>
<sequence length="181" mass="20408">MTDFLESESGQILAGAHKYLSAARIVRYSEQWLRGPTLLQTPALHLLAHGIELLLKFPLLQAGVSPEDVGKRYGHDLSRLWNDAHNQATRRLCLDRSDEAWSEAHASGKWPIDDFNKDPRQELLLALELLGYLHGRESDFALRYTVAVNTHAPRPAFLIDVFGHVAEHGLKNPRLLTEAFP</sequence>
<dbReference type="OrthoDB" id="8410605at2"/>
<keyword evidence="4" id="KW-1185">Reference proteome</keyword>
<evidence type="ECO:0000313" key="2">
    <source>
        <dbReference type="EMBL" id="SEN85809.1"/>
    </source>
</evidence>
<accession>A0A1H8JYJ1</accession>
<dbReference type="EMBL" id="FNXB01000010">
    <property type="protein sequence ID" value="SEH78593.1"/>
    <property type="molecule type" value="Genomic_DNA"/>
</dbReference>
<name>A0A1H8JYJ1_9HYPH</name>
<dbReference type="RefSeq" id="WP_072374916.1">
    <property type="nucleotide sequence ID" value="NZ_FNXB01000010.1"/>
</dbReference>
<organism evidence="1 3">
    <name type="scientific">Rhizobium tibeticum</name>
    <dbReference type="NCBI Taxonomy" id="501024"/>
    <lineage>
        <taxon>Bacteria</taxon>
        <taxon>Pseudomonadati</taxon>
        <taxon>Pseudomonadota</taxon>
        <taxon>Alphaproteobacteria</taxon>
        <taxon>Hyphomicrobiales</taxon>
        <taxon>Rhizobiaceae</taxon>
        <taxon>Rhizobium/Agrobacterium group</taxon>
        <taxon>Rhizobium</taxon>
    </lineage>
</organism>
<protein>
    <recommendedName>
        <fullName evidence="5">HEPN domain-containing protein</fullName>
    </recommendedName>
</protein>
<dbReference type="Proteomes" id="UP000183063">
    <property type="component" value="Unassembled WGS sequence"/>
</dbReference>
<reference evidence="1" key="2">
    <citation type="submission" date="2016-10" db="EMBL/GenBank/DDBJ databases">
        <authorList>
            <person name="de Groot N.N."/>
        </authorList>
    </citation>
    <scope>NUCLEOTIDE SEQUENCE [LARGE SCALE GENOMIC DNA]</scope>
    <source>
        <strain evidence="1">CCBAU85039</strain>
    </source>
</reference>
<proteinExistence type="predicted"/>
<evidence type="ECO:0000313" key="3">
    <source>
        <dbReference type="Proteomes" id="UP000183063"/>
    </source>
</evidence>
<dbReference type="Proteomes" id="UP000198939">
    <property type="component" value="Unassembled WGS sequence"/>
</dbReference>
<evidence type="ECO:0008006" key="5">
    <source>
        <dbReference type="Google" id="ProtNLM"/>
    </source>
</evidence>
<gene>
    <name evidence="1" type="ORF">RTCCBAU85039_2347</name>
    <name evidence="2" type="ORF">SAMN05216228_1008111</name>
</gene>
<evidence type="ECO:0000313" key="4">
    <source>
        <dbReference type="Proteomes" id="UP000198939"/>
    </source>
</evidence>
<dbReference type="AlphaFoldDB" id="A0A1H8JYJ1"/>
<reference evidence="3" key="3">
    <citation type="submission" date="2016-10" db="EMBL/GenBank/DDBJ databases">
        <authorList>
            <person name="Wibberg D."/>
        </authorList>
    </citation>
    <scope>NUCLEOTIDE SEQUENCE [LARGE SCALE GENOMIC DNA]</scope>
</reference>
<evidence type="ECO:0000313" key="1">
    <source>
        <dbReference type="EMBL" id="SEH78593.1"/>
    </source>
</evidence>